<evidence type="ECO:0000256" key="4">
    <source>
        <dbReference type="ARBA" id="ARBA00023014"/>
    </source>
</evidence>
<feature type="non-terminal residue" evidence="6">
    <location>
        <position position="1"/>
    </location>
</feature>
<proteinExistence type="predicted"/>
<dbReference type="EMBL" id="BARW01029574">
    <property type="protein sequence ID" value="GAJ10957.1"/>
    <property type="molecule type" value="Genomic_DNA"/>
</dbReference>
<dbReference type="InterPro" id="IPR017900">
    <property type="entry name" value="4Fe4S_Fe_S_CS"/>
</dbReference>
<dbReference type="InterPro" id="IPR010226">
    <property type="entry name" value="NADH_quinone_OxRdtase_chainI"/>
</dbReference>
<dbReference type="GO" id="GO:0016651">
    <property type="term" value="F:oxidoreductase activity, acting on NAD(P)H"/>
    <property type="evidence" value="ECO:0007669"/>
    <property type="project" value="InterPro"/>
</dbReference>
<dbReference type="GO" id="GO:0051539">
    <property type="term" value="F:4 iron, 4 sulfur cluster binding"/>
    <property type="evidence" value="ECO:0007669"/>
    <property type="project" value="UniProtKB-KW"/>
</dbReference>
<dbReference type="PROSITE" id="PS00198">
    <property type="entry name" value="4FE4S_FER_1"/>
    <property type="match status" value="2"/>
</dbReference>
<dbReference type="Pfam" id="PF12838">
    <property type="entry name" value="Fer4_7"/>
    <property type="match status" value="1"/>
</dbReference>
<organism evidence="6">
    <name type="scientific">marine sediment metagenome</name>
    <dbReference type="NCBI Taxonomy" id="412755"/>
    <lineage>
        <taxon>unclassified sequences</taxon>
        <taxon>metagenomes</taxon>
        <taxon>ecological metagenomes</taxon>
    </lineage>
</organism>
<evidence type="ECO:0000256" key="1">
    <source>
        <dbReference type="ARBA" id="ARBA00022485"/>
    </source>
</evidence>
<evidence type="ECO:0000259" key="5">
    <source>
        <dbReference type="PROSITE" id="PS51379"/>
    </source>
</evidence>
<dbReference type="GO" id="GO:0016020">
    <property type="term" value="C:membrane"/>
    <property type="evidence" value="ECO:0007669"/>
    <property type="project" value="InterPro"/>
</dbReference>
<dbReference type="InterPro" id="IPR017896">
    <property type="entry name" value="4Fe4S_Fe-S-bd"/>
</dbReference>
<evidence type="ECO:0000313" key="6">
    <source>
        <dbReference type="EMBL" id="GAJ10957.1"/>
    </source>
</evidence>
<dbReference type="PROSITE" id="PS51379">
    <property type="entry name" value="4FE4S_FER_2"/>
    <property type="match status" value="2"/>
</dbReference>
<gene>
    <name evidence="6" type="ORF">S12H4_47489</name>
</gene>
<evidence type="ECO:0000256" key="3">
    <source>
        <dbReference type="ARBA" id="ARBA00023004"/>
    </source>
</evidence>
<name>X1V5D1_9ZZZZ</name>
<accession>X1V5D1</accession>
<dbReference type="SUPFAM" id="SSF54862">
    <property type="entry name" value="4Fe-4S ferredoxins"/>
    <property type="match status" value="1"/>
</dbReference>
<keyword evidence="4" id="KW-0411">Iron-sulfur</keyword>
<dbReference type="GO" id="GO:0046872">
    <property type="term" value="F:metal ion binding"/>
    <property type="evidence" value="ECO:0007669"/>
    <property type="project" value="UniProtKB-KW"/>
</dbReference>
<feature type="domain" description="4Fe-4S ferredoxin-type" evidence="5">
    <location>
        <begin position="74"/>
        <end position="104"/>
    </location>
</feature>
<dbReference type="Gene3D" id="3.30.70.3270">
    <property type="match status" value="1"/>
</dbReference>
<sequence>RRPKLRELKEAATAIFRGPYTVKYPYEPSIPPETFRGKPEYVEEECVGCGGCAQVCPARAIEVTEEVTGYSGKRKLTLHYDHCIFCGQCQRYCPTEKGIRLTNEYDLATYDRTEAKVEVEKDLVICEYCGAVVGTADHIRWVAQKLGARAYANLGLALMLYKDLELVPEIAPRPEEPIARADHIRFLCPKCRRELILFEQWGP</sequence>
<keyword evidence="3" id="KW-0408">Iron</keyword>
<keyword evidence="2" id="KW-0479">Metal-binding</keyword>
<dbReference type="PANTHER" id="PTHR10849">
    <property type="entry name" value="NADH DEHYDROGENASE UBIQUINONE IRON-SULFUR PROTEIN 8, MITOCHONDRIAL"/>
    <property type="match status" value="1"/>
</dbReference>
<reference evidence="6" key="1">
    <citation type="journal article" date="2014" name="Front. Microbiol.">
        <title>High frequency of phylogenetically diverse reductive dehalogenase-homologous genes in deep subseafloor sedimentary metagenomes.</title>
        <authorList>
            <person name="Kawai M."/>
            <person name="Futagami T."/>
            <person name="Toyoda A."/>
            <person name="Takaki Y."/>
            <person name="Nishi S."/>
            <person name="Hori S."/>
            <person name="Arai W."/>
            <person name="Tsubouchi T."/>
            <person name="Morono Y."/>
            <person name="Uchiyama I."/>
            <person name="Ito T."/>
            <person name="Fujiyama A."/>
            <person name="Inagaki F."/>
            <person name="Takami H."/>
        </authorList>
    </citation>
    <scope>NUCLEOTIDE SEQUENCE</scope>
    <source>
        <strain evidence="6">Expedition CK06-06</strain>
    </source>
</reference>
<keyword evidence="1" id="KW-0004">4Fe-4S</keyword>
<protein>
    <submittedName>
        <fullName evidence="6">Putative dissimilatory sulfite reductase B (DsrB)</fullName>
    </submittedName>
</protein>
<evidence type="ECO:0000256" key="2">
    <source>
        <dbReference type="ARBA" id="ARBA00022723"/>
    </source>
</evidence>
<dbReference type="AlphaFoldDB" id="X1V5D1"/>
<feature type="domain" description="4Fe-4S ferredoxin-type" evidence="5">
    <location>
        <begin position="37"/>
        <end position="66"/>
    </location>
</feature>
<comment type="caution">
    <text evidence="6">The sequence shown here is derived from an EMBL/GenBank/DDBJ whole genome shotgun (WGS) entry which is preliminary data.</text>
</comment>